<dbReference type="Proteomes" id="UP001324794">
    <property type="component" value="Chromosome"/>
</dbReference>
<evidence type="ECO:0000259" key="4">
    <source>
        <dbReference type="PROSITE" id="PS50943"/>
    </source>
</evidence>
<evidence type="ECO:0000256" key="2">
    <source>
        <dbReference type="ARBA" id="ARBA00023125"/>
    </source>
</evidence>
<dbReference type="InterPro" id="IPR010982">
    <property type="entry name" value="Lambda_DNA-bd_dom_sf"/>
</dbReference>
<proteinExistence type="predicted"/>
<dbReference type="Gene3D" id="2.10.109.10">
    <property type="entry name" value="Umud Fragment, subunit A"/>
    <property type="match status" value="1"/>
</dbReference>
<keyword evidence="3" id="KW-0804">Transcription</keyword>
<feature type="domain" description="HTH cro/C1-type" evidence="4">
    <location>
        <begin position="8"/>
        <end position="61"/>
    </location>
</feature>
<dbReference type="EMBL" id="CP140255">
    <property type="protein sequence ID" value="WQH11832.1"/>
    <property type="molecule type" value="Genomic_DNA"/>
</dbReference>
<dbReference type="SUPFAM" id="SSF47413">
    <property type="entry name" value="lambda repressor-like DNA-binding domains"/>
    <property type="match status" value="1"/>
</dbReference>
<evidence type="ECO:0000313" key="6">
    <source>
        <dbReference type="Proteomes" id="UP001324794"/>
    </source>
</evidence>
<dbReference type="PANTHER" id="PTHR40661">
    <property type="match status" value="1"/>
</dbReference>
<dbReference type="SUPFAM" id="SSF51306">
    <property type="entry name" value="LexA/Signal peptidase"/>
    <property type="match status" value="1"/>
</dbReference>
<dbReference type="InterPro" id="IPR039418">
    <property type="entry name" value="LexA-like"/>
</dbReference>
<gene>
    <name evidence="5" type="ORF">SR894_16970</name>
</gene>
<dbReference type="CDD" id="cd00093">
    <property type="entry name" value="HTH_XRE"/>
    <property type="match status" value="1"/>
</dbReference>
<keyword evidence="1" id="KW-0805">Transcription regulation</keyword>
<dbReference type="PANTHER" id="PTHR40661:SF3">
    <property type="entry name" value="FELS-1 PROPHAGE TRANSCRIPTIONAL REGULATOR"/>
    <property type="match status" value="1"/>
</dbReference>
<accession>A0ABZ0YIA2</accession>
<dbReference type="Pfam" id="PF00717">
    <property type="entry name" value="Peptidase_S24"/>
    <property type="match status" value="1"/>
</dbReference>
<evidence type="ECO:0000256" key="3">
    <source>
        <dbReference type="ARBA" id="ARBA00023163"/>
    </source>
</evidence>
<dbReference type="PROSITE" id="PS50943">
    <property type="entry name" value="HTH_CROC1"/>
    <property type="match status" value="1"/>
</dbReference>
<sequence>MNSFGNRLKEERVRLGMSQEAFGEAGGVKKVAQYNYETDKRAPDAYYLQKLKELGVDLNYLFEGIRSDGFHSNNSLSDGSYSRFNSFSNNHISTQEQQADYLERQLNDPNIASIPMYDVECAAGSGRDFTEEKVLGYFHMDRAVLAELKLPAESGAWVRARGDSMVGTIDDGDYVFVDFTQRDPSREGVYLILMDGERRIKRMQRVAGGGWLLISDNNRYDKELIAPDKKQFVEVLGRCLVNLGQVL</sequence>
<keyword evidence="6" id="KW-1185">Reference proteome</keyword>
<dbReference type="SMART" id="SM00530">
    <property type="entry name" value="HTH_XRE"/>
    <property type="match status" value="1"/>
</dbReference>
<reference evidence="5 6" key="1">
    <citation type="submission" date="2023-11" db="EMBL/GenBank/DDBJ databases">
        <title>MicrobeMod: A computational toolkit for identifying prokaryotic methylation and restriction-modification with nanopore sequencing.</title>
        <authorList>
            <person name="Crits-Christoph A."/>
            <person name="Kang S.C."/>
            <person name="Lee H."/>
            <person name="Ostrov N."/>
        </authorList>
    </citation>
    <scope>NUCLEOTIDE SEQUENCE [LARGE SCALE GENOMIC DNA]</scope>
    <source>
        <strain evidence="5 6">ATCC BAA-805</strain>
    </source>
</reference>
<dbReference type="CDD" id="cd06529">
    <property type="entry name" value="S24_LexA-like"/>
    <property type="match status" value="1"/>
</dbReference>
<dbReference type="InterPro" id="IPR036286">
    <property type="entry name" value="LexA/Signal_pep-like_sf"/>
</dbReference>
<evidence type="ECO:0000256" key="1">
    <source>
        <dbReference type="ARBA" id="ARBA00023015"/>
    </source>
</evidence>
<evidence type="ECO:0000313" key="5">
    <source>
        <dbReference type="EMBL" id="WQH11832.1"/>
    </source>
</evidence>
<dbReference type="Pfam" id="PF01381">
    <property type="entry name" value="HTH_3"/>
    <property type="match status" value="1"/>
</dbReference>
<organism evidence="5 6">
    <name type="scientific">Vreelandella neptunia</name>
    <dbReference type="NCBI Taxonomy" id="115551"/>
    <lineage>
        <taxon>Bacteria</taxon>
        <taxon>Pseudomonadati</taxon>
        <taxon>Pseudomonadota</taxon>
        <taxon>Gammaproteobacteria</taxon>
        <taxon>Oceanospirillales</taxon>
        <taxon>Halomonadaceae</taxon>
        <taxon>Vreelandella</taxon>
    </lineage>
</organism>
<dbReference type="InterPro" id="IPR001387">
    <property type="entry name" value="Cro/C1-type_HTH"/>
</dbReference>
<keyword evidence="2" id="KW-0238">DNA-binding</keyword>
<protein>
    <submittedName>
        <fullName evidence="5">LexA family transcriptional regulator</fullName>
    </submittedName>
</protein>
<dbReference type="InterPro" id="IPR015927">
    <property type="entry name" value="Peptidase_S24_S26A/B/C"/>
</dbReference>
<name>A0ABZ0YIA2_9GAMM</name>
<dbReference type="Gene3D" id="1.10.260.40">
    <property type="entry name" value="lambda repressor-like DNA-binding domains"/>
    <property type="match status" value="1"/>
</dbReference>
<dbReference type="RefSeq" id="WP_290280758.1">
    <property type="nucleotide sequence ID" value="NZ_CP140255.1"/>
</dbReference>